<evidence type="ECO:0000313" key="1">
    <source>
        <dbReference type="EMBL" id="SVD63719.1"/>
    </source>
</evidence>
<dbReference type="AlphaFoldDB" id="A0A382WYN1"/>
<accession>A0A382WYN1</accession>
<feature type="non-terminal residue" evidence="1">
    <location>
        <position position="1"/>
    </location>
</feature>
<organism evidence="1">
    <name type="scientific">marine metagenome</name>
    <dbReference type="NCBI Taxonomy" id="408172"/>
    <lineage>
        <taxon>unclassified sequences</taxon>
        <taxon>metagenomes</taxon>
        <taxon>ecological metagenomes</taxon>
    </lineage>
</organism>
<sequence>VIYNLGYSPSSATNISKYAVRNLTNDGCKGEYVTHWVGTQAALAQTHMLAPALI</sequence>
<feature type="non-terminal residue" evidence="1">
    <location>
        <position position="54"/>
    </location>
</feature>
<gene>
    <name evidence="1" type="ORF">METZ01_LOCUS416573</name>
</gene>
<name>A0A382WYN1_9ZZZZ</name>
<dbReference type="EMBL" id="UINC01163417">
    <property type="protein sequence ID" value="SVD63719.1"/>
    <property type="molecule type" value="Genomic_DNA"/>
</dbReference>
<reference evidence="1" key="1">
    <citation type="submission" date="2018-05" db="EMBL/GenBank/DDBJ databases">
        <authorList>
            <person name="Lanie J.A."/>
            <person name="Ng W.-L."/>
            <person name="Kazmierczak K.M."/>
            <person name="Andrzejewski T.M."/>
            <person name="Davidsen T.M."/>
            <person name="Wayne K.J."/>
            <person name="Tettelin H."/>
            <person name="Glass J.I."/>
            <person name="Rusch D."/>
            <person name="Podicherti R."/>
            <person name="Tsui H.-C.T."/>
            <person name="Winkler M.E."/>
        </authorList>
    </citation>
    <scope>NUCLEOTIDE SEQUENCE</scope>
</reference>
<proteinExistence type="predicted"/>
<protein>
    <submittedName>
        <fullName evidence="1">Uncharacterized protein</fullName>
    </submittedName>
</protein>